<dbReference type="PANTHER" id="PTHR43861:SF1">
    <property type="entry name" value="TRANS-ACONITATE 2-METHYLTRANSFERASE"/>
    <property type="match status" value="1"/>
</dbReference>
<dbReference type="Proteomes" id="UP000606653">
    <property type="component" value="Unassembled WGS sequence"/>
</dbReference>
<keyword evidence="3" id="KW-1185">Reference proteome</keyword>
<protein>
    <submittedName>
        <fullName evidence="2">Methyltransferase type 11</fullName>
    </submittedName>
</protein>
<keyword evidence="2" id="KW-0808">Transferase</keyword>
<comment type="caution">
    <text evidence="2">The sequence shown here is derived from an EMBL/GenBank/DDBJ whole genome shotgun (WGS) entry which is preliminary data.</text>
</comment>
<dbReference type="EMBL" id="BMLN01000006">
    <property type="protein sequence ID" value="GGO01153.1"/>
    <property type="molecule type" value="Genomic_DNA"/>
</dbReference>
<evidence type="ECO:0000313" key="3">
    <source>
        <dbReference type="Proteomes" id="UP000606653"/>
    </source>
</evidence>
<dbReference type="SUPFAM" id="SSF53335">
    <property type="entry name" value="S-adenosyl-L-methionine-dependent methyltransferases"/>
    <property type="match status" value="1"/>
</dbReference>
<name>A0ABQ2L508_9BACL</name>
<dbReference type="Pfam" id="PF08241">
    <property type="entry name" value="Methyltransf_11"/>
    <property type="match status" value="1"/>
</dbReference>
<keyword evidence="2" id="KW-0489">Methyltransferase</keyword>
<dbReference type="RefSeq" id="WP_018976128.1">
    <property type="nucleotide sequence ID" value="NZ_BMLN01000006.1"/>
</dbReference>
<organism evidence="2 3">
    <name type="scientific">Saccharibacillus kuerlensis</name>
    <dbReference type="NCBI Taxonomy" id="459527"/>
    <lineage>
        <taxon>Bacteria</taxon>
        <taxon>Bacillati</taxon>
        <taxon>Bacillota</taxon>
        <taxon>Bacilli</taxon>
        <taxon>Bacillales</taxon>
        <taxon>Paenibacillaceae</taxon>
        <taxon>Saccharibacillus</taxon>
    </lineage>
</organism>
<dbReference type="InterPro" id="IPR029063">
    <property type="entry name" value="SAM-dependent_MTases_sf"/>
</dbReference>
<dbReference type="GO" id="GO:0032259">
    <property type="term" value="P:methylation"/>
    <property type="evidence" value="ECO:0007669"/>
    <property type="project" value="UniProtKB-KW"/>
</dbReference>
<dbReference type="Gene3D" id="3.40.50.150">
    <property type="entry name" value="Vaccinia Virus protein VP39"/>
    <property type="match status" value="1"/>
</dbReference>
<proteinExistence type="predicted"/>
<evidence type="ECO:0000313" key="2">
    <source>
        <dbReference type="EMBL" id="GGO01153.1"/>
    </source>
</evidence>
<dbReference type="CDD" id="cd02440">
    <property type="entry name" value="AdoMet_MTases"/>
    <property type="match status" value="1"/>
</dbReference>
<dbReference type="InterPro" id="IPR013216">
    <property type="entry name" value="Methyltransf_11"/>
</dbReference>
<gene>
    <name evidence="2" type="ORF">GCM10010969_23140</name>
</gene>
<dbReference type="GO" id="GO:0008168">
    <property type="term" value="F:methyltransferase activity"/>
    <property type="evidence" value="ECO:0007669"/>
    <property type="project" value="UniProtKB-KW"/>
</dbReference>
<dbReference type="PANTHER" id="PTHR43861">
    <property type="entry name" value="TRANS-ACONITATE 2-METHYLTRANSFERASE-RELATED"/>
    <property type="match status" value="1"/>
</dbReference>
<accession>A0ABQ2L508</accession>
<reference evidence="3" key="1">
    <citation type="journal article" date="2019" name="Int. J. Syst. Evol. Microbiol.">
        <title>The Global Catalogue of Microorganisms (GCM) 10K type strain sequencing project: providing services to taxonomists for standard genome sequencing and annotation.</title>
        <authorList>
            <consortium name="The Broad Institute Genomics Platform"/>
            <consortium name="The Broad Institute Genome Sequencing Center for Infectious Disease"/>
            <person name="Wu L."/>
            <person name="Ma J."/>
        </authorList>
    </citation>
    <scope>NUCLEOTIDE SEQUENCE [LARGE SCALE GENOMIC DNA]</scope>
    <source>
        <strain evidence="3">CGMCC 1.6964</strain>
    </source>
</reference>
<feature type="domain" description="Methyltransferase type 11" evidence="1">
    <location>
        <begin position="43"/>
        <end position="134"/>
    </location>
</feature>
<evidence type="ECO:0000259" key="1">
    <source>
        <dbReference type="Pfam" id="PF08241"/>
    </source>
</evidence>
<sequence>MGKVGVGQKWDAKHYDEQIGYVSKHGMGLVELLQPQAGERIIDLGCGTGDLSEQIRQVGAYCAGMDYSPEMIEAAREKYPHGYFRVANAEEFRLDPGEQLYDAVFSNAALHWMKRPEAVIESIEKALRPGGRFVAEFGGSGNVGAIVQALTNELDRLGTDWEARFPWYFPSVGQYTPLLEKHGFEVRYAELYDRPTPLGSGGDGLNNWLQAFAGSLLAGIDPQQQAEIVANCASALEPSLYQNGEWIADYRRLRIVAVKK</sequence>